<feature type="chain" id="PRO_5045574608" evidence="1">
    <location>
        <begin position="20"/>
        <end position="195"/>
    </location>
</feature>
<keyword evidence="1" id="KW-0732">Signal</keyword>
<gene>
    <name evidence="2" type="ORF">ACFFJP_10340</name>
</gene>
<dbReference type="RefSeq" id="WP_377243103.1">
    <property type="nucleotide sequence ID" value="NZ_JBHLXP010000001.1"/>
</dbReference>
<evidence type="ECO:0000256" key="1">
    <source>
        <dbReference type="SAM" id="SignalP"/>
    </source>
</evidence>
<name>A0ABV6BD20_9GAMM</name>
<reference evidence="2 3" key="1">
    <citation type="submission" date="2024-09" db="EMBL/GenBank/DDBJ databases">
        <authorList>
            <person name="Sun Q."/>
            <person name="Mori K."/>
        </authorList>
    </citation>
    <scope>NUCLEOTIDE SEQUENCE [LARGE SCALE GENOMIC DNA]</scope>
    <source>
        <strain evidence="2 3">KCTC 23315</strain>
    </source>
</reference>
<comment type="caution">
    <text evidence="2">The sequence shown here is derived from an EMBL/GenBank/DDBJ whole genome shotgun (WGS) entry which is preliminary data.</text>
</comment>
<sequence>MKLSQILVLCAALGQSAYAAEADFVTVNGSGAVAVTPTQARLTLVFSAQQADVAAGKQAVDAQSAAFAALLSKHQIKASDVNNAPLVVYPEQREQKLDQFRIERSTTVLIRDLTLYPLLLEGAAKLGVSQIQPVELQTADSEQYYTEALQQAFQAAKAKALQLAALSGRKLGKVNQLHEQSSAPGPRFKGMMMAA</sequence>
<feature type="non-terminal residue" evidence="2">
    <location>
        <position position="195"/>
    </location>
</feature>
<accession>A0ABV6BD20</accession>
<feature type="signal peptide" evidence="1">
    <location>
        <begin position="1"/>
        <end position="19"/>
    </location>
</feature>
<dbReference type="Proteomes" id="UP001589813">
    <property type="component" value="Unassembled WGS sequence"/>
</dbReference>
<protein>
    <submittedName>
        <fullName evidence="2">SIMPL domain-containing protein</fullName>
    </submittedName>
</protein>
<keyword evidence="3" id="KW-1185">Reference proteome</keyword>
<dbReference type="InterPro" id="IPR007497">
    <property type="entry name" value="SIMPL/DUF541"/>
</dbReference>
<dbReference type="Gene3D" id="3.30.70.2970">
    <property type="entry name" value="Protein of unknown function (DUF541), domain 2"/>
    <property type="match status" value="1"/>
</dbReference>
<evidence type="ECO:0000313" key="3">
    <source>
        <dbReference type="Proteomes" id="UP001589813"/>
    </source>
</evidence>
<proteinExistence type="predicted"/>
<dbReference type="PANTHER" id="PTHR34387">
    <property type="entry name" value="SLR1258 PROTEIN"/>
    <property type="match status" value="1"/>
</dbReference>
<organism evidence="2 3">
    <name type="scientific">Rheinheimera tilapiae</name>
    <dbReference type="NCBI Taxonomy" id="875043"/>
    <lineage>
        <taxon>Bacteria</taxon>
        <taxon>Pseudomonadati</taxon>
        <taxon>Pseudomonadota</taxon>
        <taxon>Gammaproteobacteria</taxon>
        <taxon>Chromatiales</taxon>
        <taxon>Chromatiaceae</taxon>
        <taxon>Rheinheimera</taxon>
    </lineage>
</organism>
<evidence type="ECO:0000313" key="2">
    <source>
        <dbReference type="EMBL" id="MFC0048687.1"/>
    </source>
</evidence>
<dbReference type="InterPro" id="IPR052022">
    <property type="entry name" value="26kDa_periplasmic_antigen"/>
</dbReference>
<dbReference type="Pfam" id="PF04402">
    <property type="entry name" value="SIMPL"/>
    <property type="match status" value="1"/>
</dbReference>
<dbReference type="Gene3D" id="3.30.110.170">
    <property type="entry name" value="Protein of unknown function (DUF541), domain 1"/>
    <property type="match status" value="1"/>
</dbReference>
<dbReference type="PANTHER" id="PTHR34387:SF1">
    <property type="entry name" value="PERIPLASMIC IMMUNOGENIC PROTEIN"/>
    <property type="match status" value="1"/>
</dbReference>
<dbReference type="EMBL" id="JBHLXP010000001">
    <property type="protein sequence ID" value="MFC0048687.1"/>
    <property type="molecule type" value="Genomic_DNA"/>
</dbReference>